<gene>
    <name evidence="11" type="primary">whiB</name>
    <name evidence="14" type="ORF">GCM10009760_63320</name>
</gene>
<evidence type="ECO:0000256" key="5">
    <source>
        <dbReference type="ARBA" id="ARBA00023004"/>
    </source>
</evidence>
<comment type="subcellular location">
    <subcellularLocation>
        <location evidence="1 11">Cytoplasm</location>
    </subcellularLocation>
</comment>
<evidence type="ECO:0000256" key="2">
    <source>
        <dbReference type="ARBA" id="ARBA00006597"/>
    </source>
</evidence>
<evidence type="ECO:0000256" key="11">
    <source>
        <dbReference type="HAMAP-Rule" id="MF_01479"/>
    </source>
</evidence>
<feature type="binding site" evidence="11">
    <location>
        <position position="99"/>
    </location>
    <ligand>
        <name>[4Fe-4S] cluster</name>
        <dbReference type="ChEBI" id="CHEBI:49883"/>
    </ligand>
</feature>
<evidence type="ECO:0000256" key="12">
    <source>
        <dbReference type="SAM" id="MobiDB-lite"/>
    </source>
</evidence>
<evidence type="ECO:0000256" key="4">
    <source>
        <dbReference type="ARBA" id="ARBA00022723"/>
    </source>
</evidence>
<keyword evidence="11" id="KW-0963">Cytoplasm</keyword>
<evidence type="ECO:0000256" key="10">
    <source>
        <dbReference type="ARBA" id="ARBA00023163"/>
    </source>
</evidence>
<sequence length="233" mass="23333">MPANGQTRTPVSTGSSARGHAGLGPGARAATGTVGGPGGGTAVGTAVGAARPGPDVFAAAPCRSADPELFFPAGESPAAAAQVATAKRLCAGCPLRDACLREALRVGATEGIWGGLTAAERRFLHLLAKVPPTARQELVERLEAGRPTVVPKQDRPAAVVSLRQRGWSEVRIADVLGVSAHTVARIDRSAQLAGAALGVVVAAAPPAVRSARPTAAEPAGNAMTPAVWATWAA</sequence>
<dbReference type="RefSeq" id="WP_344469713.1">
    <property type="nucleotide sequence ID" value="NZ_BAAANT010000079.1"/>
</dbReference>
<comment type="PTM">
    <text evidence="11">Upon Fe-S cluster removal intramolecular disulfide bonds are formed.</text>
</comment>
<keyword evidence="7 11" id="KW-0805">Transcription regulation</keyword>
<dbReference type="InterPro" id="IPR034768">
    <property type="entry name" value="4FE4S_WBL"/>
</dbReference>
<comment type="PTM">
    <text evidence="11">The Fe-S cluster can be nitrosylated by nitric oxide (NO).</text>
</comment>
<evidence type="ECO:0000256" key="8">
    <source>
        <dbReference type="ARBA" id="ARBA00023125"/>
    </source>
</evidence>
<reference evidence="14 15" key="1">
    <citation type="journal article" date="2019" name="Int. J. Syst. Evol. Microbiol.">
        <title>The Global Catalogue of Microorganisms (GCM) 10K type strain sequencing project: providing services to taxonomists for standard genome sequencing and annotation.</title>
        <authorList>
            <consortium name="The Broad Institute Genomics Platform"/>
            <consortium name="The Broad Institute Genome Sequencing Center for Infectious Disease"/>
            <person name="Wu L."/>
            <person name="Ma J."/>
        </authorList>
    </citation>
    <scope>NUCLEOTIDE SEQUENCE [LARGE SCALE GENOMIC DNA]</scope>
    <source>
        <strain evidence="14 15">JCM 14560</strain>
    </source>
</reference>
<dbReference type="HAMAP" id="MF_01479">
    <property type="entry name" value="WhiB"/>
    <property type="match status" value="1"/>
</dbReference>
<comment type="cofactor">
    <cofactor evidence="11">
        <name>[4Fe-4S] cluster</name>
        <dbReference type="ChEBI" id="CHEBI:49883"/>
    </cofactor>
    <text evidence="11">Binds 1 [4Fe-4S] cluster per subunit. Following nitrosylation of the [4Fe-4S] cluster binds 1 [4Fe-8(NO)] cluster per subunit.</text>
</comment>
<keyword evidence="5 11" id="KW-0408">Iron</keyword>
<keyword evidence="3 11" id="KW-0004">4Fe-4S</keyword>
<feature type="binding site" evidence="11">
    <location>
        <position position="90"/>
    </location>
    <ligand>
        <name>[4Fe-4S] cluster</name>
        <dbReference type="ChEBI" id="CHEBI:49883"/>
    </ligand>
</feature>
<organism evidence="14 15">
    <name type="scientific">Kitasatospora kazusensis</name>
    <dbReference type="NCBI Taxonomy" id="407974"/>
    <lineage>
        <taxon>Bacteria</taxon>
        <taxon>Bacillati</taxon>
        <taxon>Actinomycetota</taxon>
        <taxon>Actinomycetes</taxon>
        <taxon>Kitasatosporales</taxon>
        <taxon>Streptomycetaceae</taxon>
        <taxon>Kitasatospora</taxon>
    </lineage>
</organism>
<keyword evidence="9 11" id="KW-1015">Disulfide bond</keyword>
<comment type="similarity">
    <text evidence="2 11">Belongs to the WhiB family.</text>
</comment>
<keyword evidence="8 11" id="KW-0238">DNA-binding</keyword>
<feature type="compositionally biased region" description="Polar residues" evidence="12">
    <location>
        <begin position="1"/>
        <end position="16"/>
    </location>
</feature>
<evidence type="ECO:0000259" key="13">
    <source>
        <dbReference type="PROSITE" id="PS51674"/>
    </source>
</evidence>
<feature type="binding site" evidence="11">
    <location>
        <position position="62"/>
    </location>
    <ligand>
        <name>[4Fe-4S] cluster</name>
        <dbReference type="ChEBI" id="CHEBI:49883"/>
    </ligand>
</feature>
<keyword evidence="6 11" id="KW-0411">Iron-sulfur</keyword>
<dbReference type="PROSITE" id="PS51674">
    <property type="entry name" value="4FE4S_WBL"/>
    <property type="match status" value="1"/>
</dbReference>
<keyword evidence="15" id="KW-1185">Reference proteome</keyword>
<evidence type="ECO:0000256" key="3">
    <source>
        <dbReference type="ARBA" id="ARBA00022485"/>
    </source>
</evidence>
<name>A0ABN1ZLY0_9ACTN</name>
<dbReference type="EMBL" id="BAAANT010000079">
    <property type="protein sequence ID" value="GAA1500958.1"/>
    <property type="molecule type" value="Genomic_DNA"/>
</dbReference>
<feature type="domain" description="4Fe-4S Wbl-type" evidence="13">
    <location>
        <begin position="61"/>
        <end position="123"/>
    </location>
</feature>
<evidence type="ECO:0000256" key="9">
    <source>
        <dbReference type="ARBA" id="ARBA00023157"/>
    </source>
</evidence>
<dbReference type="Proteomes" id="UP001422759">
    <property type="component" value="Unassembled WGS sequence"/>
</dbReference>
<dbReference type="PANTHER" id="PTHR38839">
    <property type="entry name" value="TRANSCRIPTIONAL REGULATOR WHID-RELATED"/>
    <property type="match status" value="1"/>
</dbReference>
<protein>
    <recommendedName>
        <fullName evidence="11">Transcriptional regulator WhiB</fullName>
    </recommendedName>
</protein>
<dbReference type="Pfam" id="PF02467">
    <property type="entry name" value="Whib"/>
    <property type="match status" value="1"/>
</dbReference>
<feature type="region of interest" description="Disordered" evidence="12">
    <location>
        <begin position="1"/>
        <end position="37"/>
    </location>
</feature>
<evidence type="ECO:0000256" key="7">
    <source>
        <dbReference type="ARBA" id="ARBA00023015"/>
    </source>
</evidence>
<proteinExistence type="inferred from homology"/>
<keyword evidence="4 11" id="KW-0479">Metal-binding</keyword>
<comment type="function">
    <text evidence="11">Acts as a transcriptional regulator. Probably redox-responsive. The apo- but not holo-form probably binds DNA.</text>
</comment>
<dbReference type="InterPro" id="IPR003482">
    <property type="entry name" value="Whib"/>
</dbReference>
<comment type="caution">
    <text evidence="14">The sequence shown here is derived from an EMBL/GenBank/DDBJ whole genome shotgun (WGS) entry which is preliminary data.</text>
</comment>
<evidence type="ECO:0000313" key="15">
    <source>
        <dbReference type="Proteomes" id="UP001422759"/>
    </source>
</evidence>
<evidence type="ECO:0000313" key="14">
    <source>
        <dbReference type="EMBL" id="GAA1500958.1"/>
    </source>
</evidence>
<evidence type="ECO:0000256" key="1">
    <source>
        <dbReference type="ARBA" id="ARBA00004496"/>
    </source>
</evidence>
<evidence type="ECO:0000256" key="6">
    <source>
        <dbReference type="ARBA" id="ARBA00023014"/>
    </source>
</evidence>
<feature type="binding site" evidence="11">
    <location>
        <position position="93"/>
    </location>
    <ligand>
        <name>[4Fe-4S] cluster</name>
        <dbReference type="ChEBI" id="CHEBI:49883"/>
    </ligand>
</feature>
<accession>A0ABN1ZLY0</accession>
<keyword evidence="10 11" id="KW-0804">Transcription</keyword>